<proteinExistence type="predicted"/>
<gene>
    <name evidence="1" type="ORF">D2T29_12665</name>
</gene>
<protein>
    <submittedName>
        <fullName evidence="1">Uncharacterized protein</fullName>
    </submittedName>
</protein>
<dbReference type="EMBL" id="SAUY01000015">
    <property type="protein sequence ID" value="RWR30517.1"/>
    <property type="molecule type" value="Genomic_DNA"/>
</dbReference>
<accession>A0A443KCI3</accession>
<reference evidence="1 2" key="2">
    <citation type="submission" date="2019-01" db="EMBL/GenBank/DDBJ databases">
        <authorList>
            <person name="Li Y."/>
        </authorList>
    </citation>
    <scope>NUCLEOTIDE SEQUENCE [LARGE SCALE GENOMIC DNA]</scope>
    <source>
        <strain evidence="1 2">07D10-4-3</strain>
    </source>
</reference>
<sequence length="66" mass="7496">MAKVAKIKRPEAARHCVTIGEVERLAGIGQSHDERFAFWRQFSYLGDGAFDAARAELYRRIEAQSI</sequence>
<organism evidence="1 2">
    <name type="scientific">Paenirhodobacter populi</name>
    <dbReference type="NCBI Taxonomy" id="2306993"/>
    <lineage>
        <taxon>Bacteria</taxon>
        <taxon>Pseudomonadati</taxon>
        <taxon>Pseudomonadota</taxon>
        <taxon>Alphaproteobacteria</taxon>
        <taxon>Rhodobacterales</taxon>
        <taxon>Rhodobacter group</taxon>
        <taxon>Paenirhodobacter</taxon>
    </lineage>
</organism>
<evidence type="ECO:0000313" key="2">
    <source>
        <dbReference type="Proteomes" id="UP000284451"/>
    </source>
</evidence>
<reference evidence="1 2" key="1">
    <citation type="submission" date="2019-01" db="EMBL/GenBank/DDBJ databases">
        <title>Sinorhodobacter populi sp. nov. isolated from the symptomatic bark tissue of Populus euramericana canker.</title>
        <authorList>
            <person name="Xu G."/>
        </authorList>
    </citation>
    <scope>NUCLEOTIDE SEQUENCE [LARGE SCALE GENOMIC DNA]</scope>
    <source>
        <strain evidence="1 2">07D10-4-3</strain>
    </source>
</reference>
<name>A0A443KCI3_9RHOB</name>
<comment type="caution">
    <text evidence="1">The sequence shown here is derived from an EMBL/GenBank/DDBJ whole genome shotgun (WGS) entry which is preliminary data.</text>
</comment>
<dbReference type="Proteomes" id="UP000284451">
    <property type="component" value="Unassembled WGS sequence"/>
</dbReference>
<evidence type="ECO:0000313" key="1">
    <source>
        <dbReference type="EMBL" id="RWR30517.1"/>
    </source>
</evidence>
<dbReference type="AlphaFoldDB" id="A0A443KCI3"/>
<dbReference type="RefSeq" id="WP_128232723.1">
    <property type="nucleotide sequence ID" value="NZ_SAUY01000015.1"/>
</dbReference>